<name>A0A0C9V8C7_9AGAM</name>
<evidence type="ECO:0000313" key="3">
    <source>
        <dbReference type="Proteomes" id="UP000053820"/>
    </source>
</evidence>
<feature type="region of interest" description="Disordered" evidence="1">
    <location>
        <begin position="333"/>
        <end position="372"/>
    </location>
</feature>
<feature type="compositionally biased region" description="Polar residues" evidence="1">
    <location>
        <begin position="144"/>
        <end position="164"/>
    </location>
</feature>
<feature type="compositionally biased region" description="Low complexity" evidence="1">
    <location>
        <begin position="402"/>
        <end position="414"/>
    </location>
</feature>
<feature type="region of interest" description="Disordered" evidence="1">
    <location>
        <begin position="385"/>
        <end position="450"/>
    </location>
</feature>
<feature type="compositionally biased region" description="Polar residues" evidence="1">
    <location>
        <begin position="385"/>
        <end position="394"/>
    </location>
</feature>
<keyword evidence="3" id="KW-1185">Reference proteome</keyword>
<evidence type="ECO:0000313" key="2">
    <source>
        <dbReference type="EMBL" id="KIJ61944.1"/>
    </source>
</evidence>
<feature type="compositionally biased region" description="Polar residues" evidence="1">
    <location>
        <begin position="335"/>
        <end position="352"/>
    </location>
</feature>
<feature type="compositionally biased region" description="Low complexity" evidence="1">
    <location>
        <begin position="83"/>
        <end position="143"/>
    </location>
</feature>
<feature type="compositionally biased region" description="Acidic residues" evidence="1">
    <location>
        <begin position="424"/>
        <end position="438"/>
    </location>
</feature>
<dbReference type="Proteomes" id="UP000053820">
    <property type="component" value="Unassembled WGS sequence"/>
</dbReference>
<feature type="region of interest" description="Disordered" evidence="1">
    <location>
        <begin position="1"/>
        <end position="196"/>
    </location>
</feature>
<organism evidence="2 3">
    <name type="scientific">Hydnomerulius pinastri MD-312</name>
    <dbReference type="NCBI Taxonomy" id="994086"/>
    <lineage>
        <taxon>Eukaryota</taxon>
        <taxon>Fungi</taxon>
        <taxon>Dikarya</taxon>
        <taxon>Basidiomycota</taxon>
        <taxon>Agaricomycotina</taxon>
        <taxon>Agaricomycetes</taxon>
        <taxon>Agaricomycetidae</taxon>
        <taxon>Boletales</taxon>
        <taxon>Boletales incertae sedis</taxon>
        <taxon>Leucogyrophana</taxon>
    </lineage>
</organism>
<dbReference type="HOGENOM" id="CLU_014635_0_0_1"/>
<protein>
    <submittedName>
        <fullName evidence="2">Uncharacterized protein</fullName>
    </submittedName>
</protein>
<reference evidence="2 3" key="1">
    <citation type="submission" date="2014-04" db="EMBL/GenBank/DDBJ databases">
        <title>Evolutionary Origins and Diversification of the Mycorrhizal Mutualists.</title>
        <authorList>
            <consortium name="DOE Joint Genome Institute"/>
            <consortium name="Mycorrhizal Genomics Consortium"/>
            <person name="Kohler A."/>
            <person name="Kuo A."/>
            <person name="Nagy L.G."/>
            <person name="Floudas D."/>
            <person name="Copeland A."/>
            <person name="Barry K.W."/>
            <person name="Cichocki N."/>
            <person name="Veneault-Fourrey C."/>
            <person name="LaButti K."/>
            <person name="Lindquist E.A."/>
            <person name="Lipzen A."/>
            <person name="Lundell T."/>
            <person name="Morin E."/>
            <person name="Murat C."/>
            <person name="Riley R."/>
            <person name="Ohm R."/>
            <person name="Sun H."/>
            <person name="Tunlid A."/>
            <person name="Henrissat B."/>
            <person name="Grigoriev I.V."/>
            <person name="Hibbett D.S."/>
            <person name="Martin F."/>
        </authorList>
    </citation>
    <scope>NUCLEOTIDE SEQUENCE [LARGE SCALE GENOMIC DNA]</scope>
    <source>
        <strain evidence="2 3">MD-312</strain>
    </source>
</reference>
<evidence type="ECO:0000256" key="1">
    <source>
        <dbReference type="SAM" id="MobiDB-lite"/>
    </source>
</evidence>
<sequence>MSQGPQRRLAARRGSVSAPDPFGKHASLNHDPNRSSSSRLTIVRVVDSTSSSASPNFAMAPISLSEPPSSHNHHRRSLRRHGSTSSSTSASDNRLSFAFSSFSPASPSQTSPSQVSSSTAQNPSSRAGSSPSSSPRLRPSSPSQFTRRLSSSGTSAFSKPNLSPDQLLDLARQSTSPRYVQQPTSHPAVTPASPGGLSPAIGPIVTSATFTPLPADVYLPFIDRPAEVTILLSTPPTTKLLSLLAQTFPKQISDDNVQFGPDPSLWSFIALRRWLTTVDRTAADDATWVRNARKCVLSHSELIWERLKGALGVPPELELEEEDMASREEVFAGDINSTRPESQVGRSSNDVNAPQAPDPDPVPTSHNSPSSDALTIEPIIATPSSNLLATTPGTVNPPPLSLPSALSQSASMSQVDQGLQNIVEDGEEEESEVNEESGGDAKAQGEPESQIHGLRLSTSSVPSSPAIGPHVFSYPPSPIVNMGASGRNSVEPRSPEFYLPPLTRRLSRTSSHGSVTSLGRPISGSYTYRDIGYNSGSDFGDSESERAYDPVGDRAPGNPLFPSNFARLALGPTLRANNPSLRSTRAAPTYPRFSRWAPDGRPPSWVEGWDPIKQEYAVTIASGSSVGVGGGE</sequence>
<feature type="compositionally biased region" description="Basic residues" evidence="1">
    <location>
        <begin position="71"/>
        <end position="82"/>
    </location>
</feature>
<dbReference type="OrthoDB" id="2591449at2759"/>
<proteinExistence type="predicted"/>
<dbReference type="EMBL" id="KN839858">
    <property type="protein sequence ID" value="KIJ61944.1"/>
    <property type="molecule type" value="Genomic_DNA"/>
</dbReference>
<accession>A0A0C9V8C7</accession>
<dbReference type="AlphaFoldDB" id="A0A0C9V8C7"/>
<feature type="compositionally biased region" description="Polar residues" evidence="1">
    <location>
        <begin position="172"/>
        <end position="187"/>
    </location>
</feature>
<gene>
    <name evidence="2" type="ORF">HYDPIDRAFT_189244</name>
</gene>